<keyword evidence="1" id="KW-0812">Transmembrane</keyword>
<accession>A0A4U5N818</accession>
<sequence>MLSLSQQPILATSIPKLRVFNRPRNSSLFAARNNRIFESNSKLPKHKWRVSCFRNEEISQVNPGSDSVERYVPEELVKPELDNSANVKRDRISSLREAANVVLRAFGSSWTVPWTAETIVQVMLLWVVSFWFIGSWVIPFAAHIAGFNKESLTFRGQALFSLVTDVTEGLAGIAILHCCLSRFHPLSSDWFRFRLKGNWLFDVALGCLMFPLVNRLSQFNLSLLPILPSTPVTLSSVEQSIAARDPVAMVLYAIVVSVCAPVWEEIVFRGFLLPSLTRYMPVWCAILIQADVVEPYAPQREIEDRVREKTDAFGNVDQPMSSSI</sequence>
<gene>
    <name evidence="3" type="ORF">D5086_0000275690</name>
</gene>
<evidence type="ECO:0000313" key="3">
    <source>
        <dbReference type="EMBL" id="TKR78999.1"/>
    </source>
</evidence>
<dbReference type="GO" id="GO:0080120">
    <property type="term" value="P:CAAX-box protein maturation"/>
    <property type="evidence" value="ECO:0007669"/>
    <property type="project" value="UniProtKB-ARBA"/>
</dbReference>
<organism evidence="3">
    <name type="scientific">Populus alba</name>
    <name type="common">White poplar</name>
    <dbReference type="NCBI Taxonomy" id="43335"/>
    <lineage>
        <taxon>Eukaryota</taxon>
        <taxon>Viridiplantae</taxon>
        <taxon>Streptophyta</taxon>
        <taxon>Embryophyta</taxon>
        <taxon>Tracheophyta</taxon>
        <taxon>Spermatophyta</taxon>
        <taxon>Magnoliopsida</taxon>
        <taxon>eudicotyledons</taxon>
        <taxon>Gunneridae</taxon>
        <taxon>Pentapetalae</taxon>
        <taxon>rosids</taxon>
        <taxon>fabids</taxon>
        <taxon>Malpighiales</taxon>
        <taxon>Salicaceae</taxon>
        <taxon>Saliceae</taxon>
        <taxon>Populus</taxon>
    </lineage>
</organism>
<dbReference type="PANTHER" id="PTHR43592:SF24">
    <property type="entry name" value="CAAX AMINO TERMINAL PROTEASE FAMILY PROTEIN"/>
    <property type="match status" value="1"/>
</dbReference>
<dbReference type="Pfam" id="PF02517">
    <property type="entry name" value="Rce1-like"/>
    <property type="match status" value="1"/>
</dbReference>
<dbReference type="InterPro" id="IPR003675">
    <property type="entry name" value="Rce1/LyrA-like_dom"/>
</dbReference>
<dbReference type="GO" id="GO:0004175">
    <property type="term" value="F:endopeptidase activity"/>
    <property type="evidence" value="ECO:0007669"/>
    <property type="project" value="UniProtKB-ARBA"/>
</dbReference>
<protein>
    <recommendedName>
        <fullName evidence="2">CAAX prenyl protease 2/Lysostaphin resistance protein A-like domain-containing protein</fullName>
    </recommendedName>
</protein>
<proteinExistence type="predicted"/>
<dbReference type="STRING" id="43335.A0A4U5N818"/>
<evidence type="ECO:0000256" key="1">
    <source>
        <dbReference type="SAM" id="Phobius"/>
    </source>
</evidence>
<comment type="caution">
    <text evidence="3">The sequence shown here is derived from an EMBL/GenBank/DDBJ whole genome shotgun (WGS) entry which is preliminary data.</text>
</comment>
<dbReference type="AlphaFoldDB" id="A0A4U5N818"/>
<dbReference type="EMBL" id="RCHU01001081">
    <property type="protein sequence ID" value="TKR78999.1"/>
    <property type="molecule type" value="Genomic_DNA"/>
</dbReference>
<evidence type="ECO:0000259" key="2">
    <source>
        <dbReference type="Pfam" id="PF02517"/>
    </source>
</evidence>
<feature type="transmembrane region" description="Helical" evidence="1">
    <location>
        <begin position="124"/>
        <end position="146"/>
    </location>
</feature>
<keyword evidence="1" id="KW-1133">Transmembrane helix</keyword>
<feature type="domain" description="CAAX prenyl protease 2/Lysostaphin resistance protein A-like" evidence="2">
    <location>
        <begin position="248"/>
        <end position="290"/>
    </location>
</feature>
<keyword evidence="1" id="KW-0472">Membrane</keyword>
<dbReference type="PANTHER" id="PTHR43592">
    <property type="entry name" value="CAAX AMINO TERMINAL PROTEASE"/>
    <property type="match status" value="1"/>
</dbReference>
<reference evidence="3" key="1">
    <citation type="submission" date="2018-10" db="EMBL/GenBank/DDBJ databases">
        <title>Population genomic analysis revealed the cold adaptation of white poplar.</title>
        <authorList>
            <person name="Liu Y.-J."/>
        </authorList>
    </citation>
    <scope>NUCLEOTIDE SEQUENCE [LARGE SCALE GENOMIC DNA]</scope>
    <source>
        <strain evidence="3">PAL-ZL1</strain>
    </source>
</reference>
<name>A0A4U5N818_POPAL</name>